<dbReference type="Proteomes" id="UP000078550">
    <property type="component" value="Unassembled WGS sequence"/>
</dbReference>
<dbReference type="Pfam" id="PF05795">
    <property type="entry name" value="Plasmodium_Vir"/>
    <property type="match status" value="1"/>
</dbReference>
<gene>
    <name evidence="3" type="ORF">POVWA1_079060</name>
    <name evidence="4" type="ORF">POVWA2_080640</name>
</gene>
<protein>
    <submittedName>
        <fullName evidence="4">PIR Superfamily Protein</fullName>
    </submittedName>
</protein>
<name>A0A1A9AN45_PLAOA</name>
<accession>A0A1A9AN45</accession>
<dbReference type="Proteomes" id="UP000078555">
    <property type="component" value="Unassembled WGS sequence"/>
</dbReference>
<evidence type="ECO:0000313" key="4">
    <source>
        <dbReference type="EMBL" id="SBT57617.1"/>
    </source>
</evidence>
<feature type="transmembrane region" description="Helical" evidence="2">
    <location>
        <begin position="337"/>
        <end position="364"/>
    </location>
</feature>
<dbReference type="EMBL" id="FLRD01001248">
    <property type="protein sequence ID" value="SBT56892.1"/>
    <property type="molecule type" value="Genomic_DNA"/>
</dbReference>
<keyword evidence="2" id="KW-1133">Transmembrane helix</keyword>
<keyword evidence="6" id="KW-1185">Reference proteome</keyword>
<proteinExistence type="predicted"/>
<dbReference type="InterPro" id="IPR008780">
    <property type="entry name" value="Plasmodium_Vir"/>
</dbReference>
<evidence type="ECO:0000256" key="2">
    <source>
        <dbReference type="SAM" id="Phobius"/>
    </source>
</evidence>
<evidence type="ECO:0000313" key="5">
    <source>
        <dbReference type="Proteomes" id="UP000078550"/>
    </source>
</evidence>
<feature type="region of interest" description="Disordered" evidence="1">
    <location>
        <begin position="218"/>
        <end position="251"/>
    </location>
</feature>
<evidence type="ECO:0000313" key="3">
    <source>
        <dbReference type="EMBL" id="SBT56892.1"/>
    </source>
</evidence>
<organism evidence="4 5">
    <name type="scientific">Plasmodium ovale wallikeri</name>
    <dbReference type="NCBI Taxonomy" id="864142"/>
    <lineage>
        <taxon>Eukaryota</taxon>
        <taxon>Sar</taxon>
        <taxon>Alveolata</taxon>
        <taxon>Apicomplexa</taxon>
        <taxon>Aconoidasida</taxon>
        <taxon>Haemosporida</taxon>
        <taxon>Plasmodiidae</taxon>
        <taxon>Plasmodium</taxon>
        <taxon>Plasmodium (Plasmodium)</taxon>
    </lineage>
</organism>
<reference evidence="4" key="1">
    <citation type="submission" date="2016-05" db="EMBL/GenBank/DDBJ databases">
        <authorList>
            <person name="Lavstsen T."/>
            <person name="Jespersen J.S."/>
        </authorList>
    </citation>
    <scope>NUCLEOTIDE SEQUENCE [LARGE SCALE GENOMIC DNA]</scope>
</reference>
<evidence type="ECO:0000313" key="6">
    <source>
        <dbReference type="Proteomes" id="UP000078555"/>
    </source>
</evidence>
<keyword evidence="2" id="KW-0472">Membrane</keyword>
<feature type="compositionally biased region" description="Basic and acidic residues" evidence="1">
    <location>
        <begin position="218"/>
        <end position="227"/>
    </location>
</feature>
<reference evidence="5 6" key="2">
    <citation type="submission" date="2016-05" db="EMBL/GenBank/DDBJ databases">
        <authorList>
            <person name="Naeem Raeece"/>
        </authorList>
    </citation>
    <scope>NUCLEOTIDE SEQUENCE [LARGE SCALE GENOMIC DNA]</scope>
</reference>
<keyword evidence="2" id="KW-0812">Transmembrane</keyword>
<evidence type="ECO:0000256" key="1">
    <source>
        <dbReference type="SAM" id="MobiDB-lite"/>
    </source>
</evidence>
<sequence length="410" mass="48737">MDFSELAEVLTDLKKSPSYEIYEKFNGIVSDEKYKDYCQTIPDSENYKEVKELCYKFVRNVKEIDDMENHEYRKKCCDNSLYWTYNEIRKIFNNRSNQINQSDVTSKFYNIGKRIDGEKNKYICSHYFVGENFNERRVEKDFHDYFKNYDIIKSIVPHNDKECKIFQGYLQHITSQYDNEDCCTYGDCDGYFSCNPDYEPRGLLNKLNNCDSIFPNKHSEQGVESKPVETLSDFQSSKLQDRNLPSGKDITEVQDTKHTGRQPFFVNIVSETDVKPENDRCRIIKGKMGDYPPNSASCSEDTIPIKNYRESLEVQSQEDLAVSESECNNFICNPRRIINAAVVVFGIVCFLFFCYRMTPFGLWLRKRIHKKRKRKKYFYKKYEYKFPGNEQEYLYINSYTRRMNLTYYPA</sequence>
<dbReference type="EMBL" id="FLRE01001918">
    <property type="protein sequence ID" value="SBT57617.1"/>
    <property type="molecule type" value="Genomic_DNA"/>
</dbReference>
<dbReference type="AlphaFoldDB" id="A0A1A9AN45"/>